<proteinExistence type="predicted"/>
<dbReference type="Proteomes" id="UP001373714">
    <property type="component" value="Unassembled WGS sequence"/>
</dbReference>
<dbReference type="AlphaFoldDB" id="A0AAV9VQK4"/>
<feature type="region of interest" description="Disordered" evidence="1">
    <location>
        <begin position="1"/>
        <end position="100"/>
    </location>
</feature>
<keyword evidence="2" id="KW-0812">Transmembrane</keyword>
<protein>
    <submittedName>
        <fullName evidence="3">Uncharacterized protein</fullName>
    </submittedName>
</protein>
<dbReference type="EMBL" id="JAVHNS010000001">
    <property type="protein sequence ID" value="KAK6363281.1"/>
    <property type="molecule type" value="Genomic_DNA"/>
</dbReference>
<dbReference type="Pfam" id="PF15159">
    <property type="entry name" value="PIG-Y"/>
    <property type="match status" value="1"/>
</dbReference>
<feature type="transmembrane region" description="Helical" evidence="2">
    <location>
        <begin position="180"/>
        <end position="201"/>
    </location>
</feature>
<comment type="caution">
    <text evidence="3">The sequence shown here is derived from an EMBL/GenBank/DDBJ whole genome shotgun (WGS) entry which is preliminary data.</text>
</comment>
<evidence type="ECO:0000256" key="2">
    <source>
        <dbReference type="SAM" id="Phobius"/>
    </source>
</evidence>
<reference evidence="3 4" key="1">
    <citation type="submission" date="2019-10" db="EMBL/GenBank/DDBJ databases">
        <authorList>
            <person name="Palmer J.M."/>
        </authorList>
    </citation>
    <scope>NUCLEOTIDE SEQUENCE [LARGE SCALE GENOMIC DNA]</scope>
    <source>
        <strain evidence="3 4">TWF730</strain>
    </source>
</reference>
<name>A0AAV9VQK4_9PEZI</name>
<feature type="transmembrane region" description="Helical" evidence="2">
    <location>
        <begin position="126"/>
        <end position="150"/>
    </location>
</feature>
<evidence type="ECO:0000256" key="1">
    <source>
        <dbReference type="SAM" id="MobiDB-lite"/>
    </source>
</evidence>
<dbReference type="InterPro" id="IPR029164">
    <property type="entry name" value="PIG-Y"/>
</dbReference>
<evidence type="ECO:0000313" key="4">
    <source>
        <dbReference type="Proteomes" id="UP001373714"/>
    </source>
</evidence>
<keyword evidence="4" id="KW-1185">Reference proteome</keyword>
<accession>A0AAV9VQK4</accession>
<dbReference type="PANTHER" id="PTHR39400:SF1">
    <property type="entry name" value="PIG-P DOMAIN-CONTAINING PROTEIN"/>
    <property type="match status" value="1"/>
</dbReference>
<gene>
    <name evidence="3" type="ORF">TWF730_000721</name>
</gene>
<sequence>MNGSTLGSSSSSSKQFPRRTRQRARSLRKSLLTFASSSPAISIHGPKNSGGSADGANATGRATGLASGDGGASSSLNNSEDDDHLSPPPLMMRDASSAASRSSSRISRSFRRTSSSRHVDYADTVWWGWAVLITTWVVFVVGMGSVLGIWDWAWFGPAGAPVLPEDEDHDPDDDLPIPGYYPALVILTWVVAWVWVIIAWVGMKYFRHARVAPAN</sequence>
<dbReference type="PANTHER" id="PTHR39400">
    <property type="entry name" value="YALI0E29227P"/>
    <property type="match status" value="1"/>
</dbReference>
<evidence type="ECO:0000313" key="3">
    <source>
        <dbReference type="EMBL" id="KAK6363281.1"/>
    </source>
</evidence>
<keyword evidence="2" id="KW-0472">Membrane</keyword>
<keyword evidence="2" id="KW-1133">Transmembrane helix</keyword>
<organism evidence="3 4">
    <name type="scientific">Orbilia blumenaviensis</name>
    <dbReference type="NCBI Taxonomy" id="1796055"/>
    <lineage>
        <taxon>Eukaryota</taxon>
        <taxon>Fungi</taxon>
        <taxon>Dikarya</taxon>
        <taxon>Ascomycota</taxon>
        <taxon>Pezizomycotina</taxon>
        <taxon>Orbiliomycetes</taxon>
        <taxon>Orbiliales</taxon>
        <taxon>Orbiliaceae</taxon>
        <taxon>Orbilia</taxon>
    </lineage>
</organism>
<feature type="compositionally biased region" description="Basic residues" evidence="1">
    <location>
        <begin position="16"/>
        <end position="28"/>
    </location>
</feature>